<evidence type="ECO:0000313" key="3">
    <source>
        <dbReference type="Proteomes" id="UP000014113"/>
    </source>
</evidence>
<gene>
    <name evidence="2" type="ORF">I568_01882</name>
</gene>
<dbReference type="STRING" id="1121865.OMW_01266"/>
<dbReference type="AlphaFoldDB" id="S0K7V3"/>
<reference evidence="2 3" key="1">
    <citation type="submission" date="2013-03" db="EMBL/GenBank/DDBJ databases">
        <title>The Genome Sequence of Enterococcus columbae ATCC_51263 (PacBio/Illumina hybrid assembly).</title>
        <authorList>
            <consortium name="The Broad Institute Genomics Platform"/>
            <consortium name="The Broad Institute Genome Sequencing Center for Infectious Disease"/>
            <person name="Earl A."/>
            <person name="Russ C."/>
            <person name="Gilmore M."/>
            <person name="Surin D."/>
            <person name="Walker B."/>
            <person name="Young S."/>
            <person name="Zeng Q."/>
            <person name="Gargeya S."/>
            <person name="Fitzgerald M."/>
            <person name="Haas B."/>
            <person name="Abouelleil A."/>
            <person name="Allen A.W."/>
            <person name="Alvarado L."/>
            <person name="Arachchi H.M."/>
            <person name="Berlin A.M."/>
            <person name="Chapman S.B."/>
            <person name="Gainer-Dewar J."/>
            <person name="Goldberg J."/>
            <person name="Griggs A."/>
            <person name="Gujja S."/>
            <person name="Hansen M."/>
            <person name="Howarth C."/>
            <person name="Imamovic A."/>
            <person name="Ireland A."/>
            <person name="Larimer J."/>
            <person name="McCowan C."/>
            <person name="Murphy C."/>
            <person name="Pearson M."/>
            <person name="Poon T.W."/>
            <person name="Priest M."/>
            <person name="Roberts A."/>
            <person name="Saif S."/>
            <person name="Shea T."/>
            <person name="Sisk P."/>
            <person name="Sykes S."/>
            <person name="Wortman J."/>
            <person name="Nusbaum C."/>
            <person name="Birren B."/>
        </authorList>
    </citation>
    <scope>NUCLEOTIDE SEQUENCE [LARGE SCALE GENOMIC DNA]</scope>
    <source>
        <strain evidence="2 3">ATCC 51263</strain>
    </source>
</reference>
<comment type="caution">
    <text evidence="2">The sequence shown here is derived from an EMBL/GenBank/DDBJ whole genome shotgun (WGS) entry which is preliminary data.</text>
</comment>
<dbReference type="OrthoDB" id="2136578at2"/>
<dbReference type="PATRIC" id="fig|1121865.3.peg.1236"/>
<feature type="region of interest" description="Disordered" evidence="1">
    <location>
        <begin position="28"/>
        <end position="61"/>
    </location>
</feature>
<evidence type="ECO:0008006" key="4">
    <source>
        <dbReference type="Google" id="ProtNLM"/>
    </source>
</evidence>
<dbReference type="eggNOG" id="ENOG5033WJ7">
    <property type="taxonomic scope" value="Bacteria"/>
</dbReference>
<dbReference type="RefSeq" id="WP_016183407.1">
    <property type="nucleotide sequence ID" value="NZ_JXKI01000031.1"/>
</dbReference>
<accession>S0K7V3</accession>
<sequence>MKKWQIIGTTLGCLLLLAGCQKQSNQETAGSQAAQTTSQEKKVLKKDTNESKKVSTKKSKKTQPTDTTLYASVLDKARNDATETHASVYCFYDLNKDGQNELLLANYYNNQPVINSIYAIVNQQPTELGQSRVASAGGYRSQIALYQDGSLYFEEGQSTSPIFHGKLMQLTADNQLQVIKEQDYSYVDSRAEDVFGTKDKQPLALDQLKWQSITDGMDAIGLSMLQFASIEGTWGGGKYQITKDQIVQGDQKFVINGATIEANGAVKAGFYTQSIQEQAANDTEPRPGGAMIYFIPKGVDMSTTIAGTTITDASDHNQDRIWTGQSMTGFADSTAFIYKD</sequence>
<dbReference type="Proteomes" id="UP000014113">
    <property type="component" value="Unassembled WGS sequence"/>
</dbReference>
<feature type="compositionally biased region" description="Basic and acidic residues" evidence="1">
    <location>
        <begin position="39"/>
        <end position="53"/>
    </location>
</feature>
<evidence type="ECO:0000256" key="1">
    <source>
        <dbReference type="SAM" id="MobiDB-lite"/>
    </source>
</evidence>
<name>S0K7V3_9ENTE</name>
<feature type="compositionally biased region" description="Polar residues" evidence="1">
    <location>
        <begin position="28"/>
        <end position="38"/>
    </location>
</feature>
<dbReference type="PROSITE" id="PS51257">
    <property type="entry name" value="PROKAR_LIPOPROTEIN"/>
    <property type="match status" value="1"/>
</dbReference>
<organism evidence="2 3">
    <name type="scientific">Enterococcus columbae DSM 7374 = ATCC 51263</name>
    <dbReference type="NCBI Taxonomy" id="1121865"/>
    <lineage>
        <taxon>Bacteria</taxon>
        <taxon>Bacillati</taxon>
        <taxon>Bacillota</taxon>
        <taxon>Bacilli</taxon>
        <taxon>Lactobacillales</taxon>
        <taxon>Enterococcaceae</taxon>
        <taxon>Enterococcus</taxon>
    </lineage>
</organism>
<dbReference type="EMBL" id="ASWJ01000008">
    <property type="protein sequence ID" value="EOW80704.1"/>
    <property type="molecule type" value="Genomic_DNA"/>
</dbReference>
<evidence type="ECO:0000313" key="2">
    <source>
        <dbReference type="EMBL" id="EOW80704.1"/>
    </source>
</evidence>
<proteinExistence type="predicted"/>
<protein>
    <recommendedName>
        <fullName evidence="4">Lipoprotein</fullName>
    </recommendedName>
</protein>
<keyword evidence="3" id="KW-1185">Reference proteome</keyword>